<accession>A0A7J4JWI3</accession>
<protein>
    <submittedName>
        <fullName evidence="1">Addiction module toxin RelE</fullName>
    </submittedName>
</protein>
<dbReference type="Proteomes" id="UP000590964">
    <property type="component" value="Unassembled WGS sequence"/>
</dbReference>
<organism evidence="1 3">
    <name type="scientific">Candidatus Iainarchaeum sp</name>
    <dbReference type="NCBI Taxonomy" id="3101447"/>
    <lineage>
        <taxon>Archaea</taxon>
        <taxon>Candidatus Iainarchaeota</taxon>
        <taxon>Candidatus Iainarchaeia</taxon>
        <taxon>Candidatus Iainarchaeales</taxon>
        <taxon>Candidatus Iainarchaeaceae</taxon>
        <taxon>Candidatus Iainarchaeum</taxon>
    </lineage>
</organism>
<reference evidence="3" key="1">
    <citation type="journal article" date="2020" name="bioRxiv">
        <title>A rank-normalized archaeal taxonomy based on genome phylogeny resolves widespread incomplete and uneven classifications.</title>
        <authorList>
            <person name="Rinke C."/>
            <person name="Chuvochina M."/>
            <person name="Mussig A.J."/>
            <person name="Chaumeil P.-A."/>
            <person name="Waite D.W."/>
            <person name="Whitman W.B."/>
            <person name="Parks D.H."/>
            <person name="Hugenholtz P."/>
        </authorList>
    </citation>
    <scope>NUCLEOTIDE SEQUENCE [LARGE SCALE GENOMIC DNA]</scope>
</reference>
<comment type="caution">
    <text evidence="1">The sequence shown here is derived from an EMBL/GenBank/DDBJ whole genome shotgun (WGS) entry which is preliminary data.</text>
</comment>
<evidence type="ECO:0000313" key="3">
    <source>
        <dbReference type="Proteomes" id="UP000590964"/>
    </source>
</evidence>
<dbReference type="AlphaFoldDB" id="A0A7J4JWI3"/>
<name>A0A7J4JWI3_9ARCH</name>
<gene>
    <name evidence="1" type="ORF">HA222_01600</name>
    <name evidence="2" type="ORF">J4478_01705</name>
</gene>
<dbReference type="Proteomes" id="UP000680185">
    <property type="component" value="Unassembled WGS sequence"/>
</dbReference>
<dbReference type="EMBL" id="DUFW01000024">
    <property type="protein sequence ID" value="HIH21340.1"/>
    <property type="molecule type" value="Genomic_DNA"/>
</dbReference>
<sequence>MPFEYDLSDELKQTIKKLKKKDHKRVEIIYKKINQITSCDEFTIDHFKNLRYDLSDEKRVHIDKSFVLSFKADKKRKFILFTSFDHHDDAFER</sequence>
<reference evidence="2" key="2">
    <citation type="submission" date="2021-03" db="EMBL/GenBank/DDBJ databases">
        <authorList>
            <person name="Jaffe A."/>
        </authorList>
    </citation>
    <scope>NUCLEOTIDE SEQUENCE</scope>
    <source>
        <strain evidence="2">RIFCSPLOWO2_01_FULL_43_13</strain>
    </source>
</reference>
<dbReference type="InterPro" id="IPR035093">
    <property type="entry name" value="RelE/ParE_toxin_dom_sf"/>
</dbReference>
<dbReference type="EMBL" id="JAGVWB010000010">
    <property type="protein sequence ID" value="MBS3058094.1"/>
    <property type="molecule type" value="Genomic_DNA"/>
</dbReference>
<dbReference type="SUPFAM" id="SSF143011">
    <property type="entry name" value="RelE-like"/>
    <property type="match status" value="1"/>
</dbReference>
<proteinExistence type="predicted"/>
<reference evidence="2" key="3">
    <citation type="submission" date="2021-05" db="EMBL/GenBank/DDBJ databases">
        <title>Protein family content uncovers lineage relationships and bacterial pathway maintenance mechanisms in DPANN archaea.</title>
        <authorList>
            <person name="Castelle C.J."/>
            <person name="Meheust R."/>
            <person name="Jaffe A.L."/>
            <person name="Seitz K."/>
            <person name="Gong X."/>
            <person name="Baker B.J."/>
            <person name="Banfield J.F."/>
        </authorList>
    </citation>
    <scope>NUCLEOTIDE SEQUENCE</scope>
    <source>
        <strain evidence="2">RIFCSPLOWO2_01_FULL_43_13</strain>
    </source>
</reference>
<dbReference type="Gene3D" id="3.30.2310.20">
    <property type="entry name" value="RelE-like"/>
    <property type="match status" value="1"/>
</dbReference>
<evidence type="ECO:0000313" key="2">
    <source>
        <dbReference type="EMBL" id="MBS3058094.1"/>
    </source>
</evidence>
<evidence type="ECO:0000313" key="1">
    <source>
        <dbReference type="EMBL" id="HIH21340.1"/>
    </source>
</evidence>